<dbReference type="GO" id="GO:0005524">
    <property type="term" value="F:ATP binding"/>
    <property type="evidence" value="ECO:0007669"/>
    <property type="project" value="UniProtKB-UniRule"/>
</dbReference>
<dbReference type="GO" id="GO:0005737">
    <property type="term" value="C:cytoplasm"/>
    <property type="evidence" value="ECO:0007669"/>
    <property type="project" value="TreeGrafter"/>
</dbReference>
<dbReference type="Gene3D" id="1.10.510.10">
    <property type="entry name" value="Transferase(Phosphotransferase) domain 1"/>
    <property type="match status" value="1"/>
</dbReference>
<dbReference type="SMART" id="SM00220">
    <property type="entry name" value="S_TKc"/>
    <property type="match status" value="1"/>
</dbReference>
<dbReference type="InterPro" id="IPR050339">
    <property type="entry name" value="CC_SR_Kinase"/>
</dbReference>
<evidence type="ECO:0000259" key="8">
    <source>
        <dbReference type="PROSITE" id="PS50011"/>
    </source>
</evidence>
<comment type="similarity">
    <text evidence="5">Belongs to the protein kinase superfamily. Ser/Thr protein kinase family. GCN2 subfamily.</text>
</comment>
<dbReference type="Proteomes" id="UP000759131">
    <property type="component" value="Unassembled WGS sequence"/>
</dbReference>
<dbReference type="PROSITE" id="PS50011">
    <property type="entry name" value="PROTEIN_KINASE_DOM"/>
    <property type="match status" value="1"/>
</dbReference>
<dbReference type="Gene3D" id="2.130.10.30">
    <property type="entry name" value="Regulator of chromosome condensation 1/beta-lactamase-inhibitor protein II"/>
    <property type="match status" value="1"/>
</dbReference>
<dbReference type="OrthoDB" id="8596411at2759"/>
<evidence type="ECO:0000313" key="9">
    <source>
        <dbReference type="EMBL" id="CAD7625581.1"/>
    </source>
</evidence>
<dbReference type="SUPFAM" id="SSF50985">
    <property type="entry name" value="RCC1/BLIP-II"/>
    <property type="match status" value="1"/>
</dbReference>
<name>A0A7R9PYE9_9ACAR</name>
<feature type="domain" description="Protein kinase" evidence="8">
    <location>
        <begin position="310"/>
        <end position="514"/>
    </location>
</feature>
<keyword evidence="10" id="KW-1185">Reference proteome</keyword>
<organism evidence="9">
    <name type="scientific">Medioppia subpectinata</name>
    <dbReference type="NCBI Taxonomy" id="1979941"/>
    <lineage>
        <taxon>Eukaryota</taxon>
        <taxon>Metazoa</taxon>
        <taxon>Ecdysozoa</taxon>
        <taxon>Arthropoda</taxon>
        <taxon>Chelicerata</taxon>
        <taxon>Arachnida</taxon>
        <taxon>Acari</taxon>
        <taxon>Acariformes</taxon>
        <taxon>Sarcoptiformes</taxon>
        <taxon>Oribatida</taxon>
        <taxon>Brachypylina</taxon>
        <taxon>Oppioidea</taxon>
        <taxon>Oppiidae</taxon>
        <taxon>Medioppia</taxon>
    </lineage>
</organism>
<accession>A0A7R9PYE9</accession>
<gene>
    <name evidence="9" type="ORF">OSB1V03_LOCUS6015</name>
</gene>
<keyword evidence="1" id="KW-0808">Transferase</keyword>
<dbReference type="Pfam" id="PF00415">
    <property type="entry name" value="RCC1"/>
    <property type="match status" value="2"/>
</dbReference>
<proteinExistence type="inferred from homology"/>
<reference evidence="9" key="1">
    <citation type="submission" date="2020-11" db="EMBL/GenBank/DDBJ databases">
        <authorList>
            <person name="Tran Van P."/>
        </authorList>
    </citation>
    <scope>NUCLEOTIDE SEQUENCE</scope>
</reference>
<dbReference type="PANTHER" id="PTHR11042">
    <property type="entry name" value="EUKARYOTIC TRANSLATION INITIATION FACTOR 2-ALPHA KINASE EIF2-ALPHA KINASE -RELATED"/>
    <property type="match status" value="1"/>
</dbReference>
<feature type="repeat" description="RCC1" evidence="6">
    <location>
        <begin position="140"/>
        <end position="192"/>
    </location>
</feature>
<dbReference type="Gene3D" id="3.30.200.20">
    <property type="entry name" value="Phosphorylase Kinase, domain 1"/>
    <property type="match status" value="1"/>
</dbReference>
<sequence>MLGFATGPDIRRSAAVVVGRLVRAVHLAVCPDRPMVGLQFELLIMASELEKYEICAKIPDIIKQEIKIFHIFDDTSGKNILFVTTGDRVYGLGTNTDGVLGLGHNRPIHTPKEILGLSSHKIHHFYNGCDYVLAVNSDRNRVFSWGRNDCGQLGRDMPDHHEPGEITTLASPDFTICQLSCGKRSTLALTSDSRPAMDRRLCGASPMWWAQDELVMKPIGNIPIESIKQVYIYMQNDPARTSRTTIMAYTGAKIYVLTAKLTLLETNYKSYHEIYIDKYQLTFNQVTNCNLNHVDDELSRLNHIQFNEEFKHLADLGAGYFGTVFKALNPNDQQIYAIKRCRVKSQIKEDQEQKLLSETKIMIDLRSEYVIQYYYSWFQYNCLYIQMECCLYNLITFNKNKRKMFGKHYKRFNYFISYDIFRQLVESVKYLHKNHIIHRDLKPDNVLIQSIDKTTKRCLKLCDFGLSKEMNKYTDAFKMTDLDIQFQAPEVSTGCYDHKIDVYSLAMIGANYLH</sequence>
<protein>
    <recommendedName>
        <fullName evidence="8">Protein kinase domain-containing protein</fullName>
    </recommendedName>
</protein>
<dbReference type="SUPFAM" id="SSF56112">
    <property type="entry name" value="Protein kinase-like (PK-like)"/>
    <property type="match status" value="1"/>
</dbReference>
<evidence type="ECO:0000256" key="2">
    <source>
        <dbReference type="ARBA" id="ARBA00022741"/>
    </source>
</evidence>
<evidence type="ECO:0000256" key="5">
    <source>
        <dbReference type="ARBA" id="ARBA00037982"/>
    </source>
</evidence>
<dbReference type="GO" id="GO:0004672">
    <property type="term" value="F:protein kinase activity"/>
    <property type="evidence" value="ECO:0007669"/>
    <property type="project" value="InterPro"/>
</dbReference>
<dbReference type="Pfam" id="PF00069">
    <property type="entry name" value="Pkinase"/>
    <property type="match status" value="1"/>
</dbReference>
<feature type="repeat" description="RCC1" evidence="6">
    <location>
        <begin position="87"/>
        <end position="138"/>
    </location>
</feature>
<dbReference type="InterPro" id="IPR009091">
    <property type="entry name" value="RCC1/BLIP-II"/>
</dbReference>
<dbReference type="InterPro" id="IPR017441">
    <property type="entry name" value="Protein_kinase_ATP_BS"/>
</dbReference>
<dbReference type="EMBL" id="OC857739">
    <property type="protein sequence ID" value="CAD7625581.1"/>
    <property type="molecule type" value="Genomic_DNA"/>
</dbReference>
<dbReference type="InterPro" id="IPR008271">
    <property type="entry name" value="Ser/Thr_kinase_AS"/>
</dbReference>
<dbReference type="InterPro" id="IPR011009">
    <property type="entry name" value="Kinase-like_dom_sf"/>
</dbReference>
<evidence type="ECO:0000256" key="1">
    <source>
        <dbReference type="ARBA" id="ARBA00022679"/>
    </source>
</evidence>
<dbReference type="GO" id="GO:0005634">
    <property type="term" value="C:nucleus"/>
    <property type="evidence" value="ECO:0007669"/>
    <property type="project" value="TreeGrafter"/>
</dbReference>
<keyword evidence="4 7" id="KW-0067">ATP-binding</keyword>
<dbReference type="EMBL" id="CAJPIZ010003164">
    <property type="protein sequence ID" value="CAG2106011.1"/>
    <property type="molecule type" value="Genomic_DNA"/>
</dbReference>
<dbReference type="AlphaFoldDB" id="A0A7R9PYE9"/>
<dbReference type="PROSITE" id="PS00108">
    <property type="entry name" value="PROTEIN_KINASE_ST"/>
    <property type="match status" value="1"/>
</dbReference>
<feature type="binding site" evidence="7">
    <location>
        <position position="339"/>
    </location>
    <ligand>
        <name>ATP</name>
        <dbReference type="ChEBI" id="CHEBI:30616"/>
    </ligand>
</feature>
<evidence type="ECO:0000256" key="4">
    <source>
        <dbReference type="ARBA" id="ARBA00022840"/>
    </source>
</evidence>
<dbReference type="PROSITE" id="PS50012">
    <property type="entry name" value="RCC1_3"/>
    <property type="match status" value="2"/>
</dbReference>
<keyword evidence="2 7" id="KW-0547">Nucleotide-binding</keyword>
<evidence type="ECO:0000313" key="10">
    <source>
        <dbReference type="Proteomes" id="UP000759131"/>
    </source>
</evidence>
<evidence type="ECO:0000256" key="7">
    <source>
        <dbReference type="PROSITE-ProRule" id="PRU10141"/>
    </source>
</evidence>
<dbReference type="InterPro" id="IPR000408">
    <property type="entry name" value="Reg_chr_condens"/>
</dbReference>
<evidence type="ECO:0000256" key="6">
    <source>
        <dbReference type="PROSITE-ProRule" id="PRU00235"/>
    </source>
</evidence>
<evidence type="ECO:0000256" key="3">
    <source>
        <dbReference type="ARBA" id="ARBA00022777"/>
    </source>
</evidence>
<dbReference type="InterPro" id="IPR000719">
    <property type="entry name" value="Prot_kinase_dom"/>
</dbReference>
<dbReference type="PROSITE" id="PS00107">
    <property type="entry name" value="PROTEIN_KINASE_ATP"/>
    <property type="match status" value="1"/>
</dbReference>
<keyword evidence="3" id="KW-0418">Kinase</keyword>